<evidence type="ECO:0000256" key="2">
    <source>
        <dbReference type="SAM" id="Phobius"/>
    </source>
</evidence>
<comment type="caution">
    <text evidence="3">The sequence shown here is derived from an EMBL/GenBank/DDBJ whole genome shotgun (WGS) entry which is preliminary data.</text>
</comment>
<protein>
    <submittedName>
        <fullName evidence="3">(Mediterranean fruit fly) hypothetical protein</fullName>
    </submittedName>
</protein>
<name>A0A811VDD6_CERCA</name>
<dbReference type="EMBL" id="CAJHJT010000056">
    <property type="protein sequence ID" value="CAD7013366.1"/>
    <property type="molecule type" value="Genomic_DNA"/>
</dbReference>
<sequence length="114" mass="12873">MYSFLLFACYNFIIIFYFISQSVSLSVCLTDCLVHLFIFVVASLASLFNSMDLSVCVRVFVCFQHVAAICKAKRDRSRHSPSNLHSATDNSKHQRVMNRAAVRAPPRPADQLVV</sequence>
<evidence type="ECO:0000313" key="3">
    <source>
        <dbReference type="EMBL" id="CAD7013366.1"/>
    </source>
</evidence>
<evidence type="ECO:0000256" key="1">
    <source>
        <dbReference type="SAM" id="MobiDB-lite"/>
    </source>
</evidence>
<keyword evidence="2" id="KW-0472">Membrane</keyword>
<feature type="transmembrane region" description="Helical" evidence="2">
    <location>
        <begin position="12"/>
        <end position="45"/>
    </location>
</feature>
<proteinExistence type="predicted"/>
<dbReference type="AlphaFoldDB" id="A0A811VDD6"/>
<organism evidence="3 4">
    <name type="scientific">Ceratitis capitata</name>
    <name type="common">Mediterranean fruit fly</name>
    <name type="synonym">Tephritis capitata</name>
    <dbReference type="NCBI Taxonomy" id="7213"/>
    <lineage>
        <taxon>Eukaryota</taxon>
        <taxon>Metazoa</taxon>
        <taxon>Ecdysozoa</taxon>
        <taxon>Arthropoda</taxon>
        <taxon>Hexapoda</taxon>
        <taxon>Insecta</taxon>
        <taxon>Pterygota</taxon>
        <taxon>Neoptera</taxon>
        <taxon>Endopterygota</taxon>
        <taxon>Diptera</taxon>
        <taxon>Brachycera</taxon>
        <taxon>Muscomorpha</taxon>
        <taxon>Tephritoidea</taxon>
        <taxon>Tephritidae</taxon>
        <taxon>Ceratitis</taxon>
        <taxon>Ceratitis</taxon>
    </lineage>
</organism>
<evidence type="ECO:0000313" key="4">
    <source>
        <dbReference type="Proteomes" id="UP000606786"/>
    </source>
</evidence>
<keyword evidence="4" id="KW-1185">Reference proteome</keyword>
<feature type="region of interest" description="Disordered" evidence="1">
    <location>
        <begin position="73"/>
        <end position="96"/>
    </location>
</feature>
<accession>A0A811VDD6</accession>
<gene>
    <name evidence="3" type="ORF">CCAP1982_LOCUS21433</name>
</gene>
<keyword evidence="2" id="KW-0812">Transmembrane</keyword>
<dbReference type="Proteomes" id="UP000606786">
    <property type="component" value="Unassembled WGS sequence"/>
</dbReference>
<feature type="compositionally biased region" description="Polar residues" evidence="1">
    <location>
        <begin position="80"/>
        <end position="89"/>
    </location>
</feature>
<keyword evidence="2" id="KW-1133">Transmembrane helix</keyword>
<reference evidence="3" key="1">
    <citation type="submission" date="2020-11" db="EMBL/GenBank/DDBJ databases">
        <authorList>
            <person name="Whitehead M."/>
        </authorList>
    </citation>
    <scope>NUCLEOTIDE SEQUENCE</scope>
    <source>
        <strain evidence="3">EGII</strain>
    </source>
</reference>